<name>A0AAD7JM63_9AGAR</name>
<keyword evidence="4" id="KW-0732">Signal</keyword>
<feature type="domain" description="FAD/NAD(P)-binding" evidence="5">
    <location>
        <begin position="44"/>
        <end position="298"/>
    </location>
</feature>
<evidence type="ECO:0000256" key="4">
    <source>
        <dbReference type="SAM" id="SignalP"/>
    </source>
</evidence>
<dbReference type="GO" id="GO:0016491">
    <property type="term" value="F:oxidoreductase activity"/>
    <property type="evidence" value="ECO:0007669"/>
    <property type="project" value="UniProtKB-KW"/>
</dbReference>
<dbReference type="InterPro" id="IPR023753">
    <property type="entry name" value="FAD/NAD-binding_dom"/>
</dbReference>
<dbReference type="EMBL" id="JARKIB010000024">
    <property type="protein sequence ID" value="KAJ7766192.1"/>
    <property type="molecule type" value="Genomic_DNA"/>
</dbReference>
<accession>A0AAD7JM63</accession>
<dbReference type="PANTHER" id="PTHR23023">
    <property type="entry name" value="DIMETHYLANILINE MONOOXYGENASE"/>
    <property type="match status" value="1"/>
</dbReference>
<dbReference type="AlphaFoldDB" id="A0AAD7JM63"/>
<dbReference type="PRINTS" id="PR00419">
    <property type="entry name" value="ADXRDTASE"/>
</dbReference>
<protein>
    <submittedName>
        <fullName evidence="6">FAD/NAD-P-binding domain-containing protein</fullName>
    </submittedName>
</protein>
<keyword evidence="3" id="KW-0560">Oxidoreductase</keyword>
<reference evidence="6" key="1">
    <citation type="submission" date="2023-03" db="EMBL/GenBank/DDBJ databases">
        <title>Massive genome expansion in bonnet fungi (Mycena s.s.) driven by repeated elements and novel gene families across ecological guilds.</title>
        <authorList>
            <consortium name="Lawrence Berkeley National Laboratory"/>
            <person name="Harder C.B."/>
            <person name="Miyauchi S."/>
            <person name="Viragh M."/>
            <person name="Kuo A."/>
            <person name="Thoen E."/>
            <person name="Andreopoulos B."/>
            <person name="Lu D."/>
            <person name="Skrede I."/>
            <person name="Drula E."/>
            <person name="Henrissat B."/>
            <person name="Morin E."/>
            <person name="Kohler A."/>
            <person name="Barry K."/>
            <person name="LaButti K."/>
            <person name="Morin E."/>
            <person name="Salamov A."/>
            <person name="Lipzen A."/>
            <person name="Mereny Z."/>
            <person name="Hegedus B."/>
            <person name="Baldrian P."/>
            <person name="Stursova M."/>
            <person name="Weitz H."/>
            <person name="Taylor A."/>
            <person name="Grigoriev I.V."/>
            <person name="Nagy L.G."/>
            <person name="Martin F."/>
            <person name="Kauserud H."/>
        </authorList>
    </citation>
    <scope>NUCLEOTIDE SEQUENCE</scope>
    <source>
        <strain evidence="6">CBHHK182m</strain>
    </source>
</reference>
<dbReference type="InterPro" id="IPR036188">
    <property type="entry name" value="FAD/NAD-bd_sf"/>
</dbReference>
<evidence type="ECO:0000256" key="3">
    <source>
        <dbReference type="ARBA" id="ARBA00023002"/>
    </source>
</evidence>
<sequence length="532" mass="59978">MSRLAFTALFLATAILPGISEQTVFNSEGHTNSQWTTFTHPIARVAVIGAGPAGLQAAAHLLEANLTVRLFERAPSPGGNWFYTEETPIREAYPYPATRYYEEGEGGIALEERWREHWHPRPVWYTLHTNSPATITRLPGVEHPPDTPWRVSVHNVERHVRAYASLHGLNSNDKPFSSPYSPIAAYATRVEAMQKCNETATWTLTLRRLEWLPESNRLKATYWTENFDAVVIATGHYTTPYVPSIKGIGNWSAAREDGRHSIYHSQSFRHEERYAGKTILIVGASVSSTEIARTIAPFTNRLIASVRNRDARGLDILFGFPEKSEVVPEISSFEPLSAGDIGIKKGKIVLSNGTVIEGVDEIIFATGYRPTHLGGPGTIDSLHWTGHYIHDPTLAYAFTARTWGHGPYQSLAFAKVWTGKARLPSREQMWQDHQSKKYTIALRIHLFLFNLISPQALTRQWVAWLNNESLEFGGKFVEPLPAETHEMLVYFLNTHWSHGLFSHENFTWLENLPHSEWPPAPTNGLDAQELAW</sequence>
<feature type="signal peptide" evidence="4">
    <location>
        <begin position="1"/>
        <end position="20"/>
    </location>
</feature>
<dbReference type="Pfam" id="PF07992">
    <property type="entry name" value="Pyr_redox_2"/>
    <property type="match status" value="1"/>
</dbReference>
<keyword evidence="7" id="KW-1185">Reference proteome</keyword>
<evidence type="ECO:0000256" key="1">
    <source>
        <dbReference type="ARBA" id="ARBA00022630"/>
    </source>
</evidence>
<dbReference type="SUPFAM" id="SSF51905">
    <property type="entry name" value="FAD/NAD(P)-binding domain"/>
    <property type="match status" value="1"/>
</dbReference>
<dbReference type="InterPro" id="IPR050346">
    <property type="entry name" value="FMO-like"/>
</dbReference>
<evidence type="ECO:0000313" key="6">
    <source>
        <dbReference type="EMBL" id="KAJ7766192.1"/>
    </source>
</evidence>
<organism evidence="6 7">
    <name type="scientific">Mycena metata</name>
    <dbReference type="NCBI Taxonomy" id="1033252"/>
    <lineage>
        <taxon>Eukaryota</taxon>
        <taxon>Fungi</taxon>
        <taxon>Dikarya</taxon>
        <taxon>Basidiomycota</taxon>
        <taxon>Agaricomycotina</taxon>
        <taxon>Agaricomycetes</taxon>
        <taxon>Agaricomycetidae</taxon>
        <taxon>Agaricales</taxon>
        <taxon>Marasmiineae</taxon>
        <taxon>Mycenaceae</taxon>
        <taxon>Mycena</taxon>
    </lineage>
</organism>
<dbReference type="Proteomes" id="UP001215598">
    <property type="component" value="Unassembled WGS sequence"/>
</dbReference>
<keyword evidence="2" id="KW-0274">FAD</keyword>
<feature type="chain" id="PRO_5042185900" evidence="4">
    <location>
        <begin position="21"/>
        <end position="532"/>
    </location>
</feature>
<comment type="caution">
    <text evidence="6">The sequence shown here is derived from an EMBL/GenBank/DDBJ whole genome shotgun (WGS) entry which is preliminary data.</text>
</comment>
<evidence type="ECO:0000313" key="7">
    <source>
        <dbReference type="Proteomes" id="UP001215598"/>
    </source>
</evidence>
<evidence type="ECO:0000256" key="2">
    <source>
        <dbReference type="ARBA" id="ARBA00022827"/>
    </source>
</evidence>
<keyword evidence="1" id="KW-0285">Flavoprotein</keyword>
<gene>
    <name evidence="6" type="ORF">B0H16DRAFT_1661461</name>
</gene>
<proteinExistence type="predicted"/>
<dbReference type="Gene3D" id="3.50.50.60">
    <property type="entry name" value="FAD/NAD(P)-binding domain"/>
    <property type="match status" value="2"/>
</dbReference>
<evidence type="ECO:0000259" key="5">
    <source>
        <dbReference type="Pfam" id="PF07992"/>
    </source>
</evidence>